<dbReference type="InterPro" id="IPR013525">
    <property type="entry name" value="ABC2_TM"/>
</dbReference>
<protein>
    <submittedName>
        <fullName evidence="10">ABC transporter permease</fullName>
    </submittedName>
</protein>
<dbReference type="RefSeq" id="WP_194045164.1">
    <property type="nucleotide sequence ID" value="NZ_JADEXF010000505.1"/>
</dbReference>
<evidence type="ECO:0000259" key="9">
    <source>
        <dbReference type="PROSITE" id="PS51012"/>
    </source>
</evidence>
<evidence type="ECO:0000313" key="11">
    <source>
        <dbReference type="Proteomes" id="UP000647836"/>
    </source>
</evidence>
<evidence type="ECO:0000313" key="10">
    <source>
        <dbReference type="EMBL" id="MBE9106325.1"/>
    </source>
</evidence>
<dbReference type="PROSITE" id="PS51012">
    <property type="entry name" value="ABC_TM2"/>
    <property type="match status" value="1"/>
</dbReference>
<accession>A0ABR9U233</accession>
<proteinExistence type="inferred from homology"/>
<dbReference type="InterPro" id="IPR051449">
    <property type="entry name" value="ABC-2_transporter_component"/>
</dbReference>
<name>A0ABR9U233_9NOSO</name>
<evidence type="ECO:0000256" key="7">
    <source>
        <dbReference type="ARBA" id="ARBA00023136"/>
    </source>
</evidence>
<organism evidence="10 11">
    <name type="scientific">Nostoc cf. edaphicum LEGE 07299</name>
    <dbReference type="NCBI Taxonomy" id="2777974"/>
    <lineage>
        <taxon>Bacteria</taxon>
        <taxon>Bacillati</taxon>
        <taxon>Cyanobacteriota</taxon>
        <taxon>Cyanophyceae</taxon>
        <taxon>Nostocales</taxon>
        <taxon>Nostocaceae</taxon>
        <taxon>Nostoc</taxon>
    </lineage>
</organism>
<dbReference type="Proteomes" id="UP000647836">
    <property type="component" value="Unassembled WGS sequence"/>
</dbReference>
<keyword evidence="4" id="KW-1003">Cell membrane</keyword>
<comment type="similarity">
    <text evidence="2">Belongs to the ABC-2 integral membrane protein family.</text>
</comment>
<reference evidence="10 11" key="1">
    <citation type="submission" date="2020-10" db="EMBL/GenBank/DDBJ databases">
        <authorList>
            <person name="Castelo-Branco R."/>
            <person name="Eusebio N."/>
            <person name="Adriana R."/>
            <person name="Vieira A."/>
            <person name="Brugerolle De Fraissinette N."/>
            <person name="Rezende De Castro R."/>
            <person name="Schneider M.P."/>
            <person name="Vasconcelos V."/>
            <person name="Leao P.N."/>
        </authorList>
    </citation>
    <scope>NUCLEOTIDE SEQUENCE [LARGE SCALE GENOMIC DNA]</scope>
    <source>
        <strain evidence="10 11">LEGE 07299</strain>
    </source>
</reference>
<feature type="transmembrane region" description="Helical" evidence="8">
    <location>
        <begin position="242"/>
        <end position="262"/>
    </location>
</feature>
<keyword evidence="3" id="KW-0813">Transport</keyword>
<keyword evidence="11" id="KW-1185">Reference proteome</keyword>
<sequence length="272" mass="29733">IIPPDFSRDLLRRGSIATVQALIDGSDANTANIARGYAKAVTNAFVGNLHNQPPPVALDVRSRFWYNPGLKNLQYIGPGAIAIALTLFPPLLAGLATAREREQGTIVQVYASSLTSIEYLLGKATAYWLVGMVEVVLVNAIAQVIFGLRFVGDPTPLLVGSTLYIACGVFWGIFIGSNVQSQSVVIEAVNISAFLLSLLMSGFIYPIANIPFALRWISNIVPSRYYILLTRDAFVRGMGWSAIWYAVVALGLLAMIFFFLAWNKLQKMQVET</sequence>
<dbReference type="InterPro" id="IPR047817">
    <property type="entry name" value="ABC2_TM_bact-type"/>
</dbReference>
<evidence type="ECO:0000256" key="2">
    <source>
        <dbReference type="ARBA" id="ARBA00007783"/>
    </source>
</evidence>
<gene>
    <name evidence="10" type="ORF">IQ229_15700</name>
</gene>
<dbReference type="PANTHER" id="PTHR30294:SF29">
    <property type="entry name" value="MULTIDRUG ABC TRANSPORTER PERMEASE YBHS-RELATED"/>
    <property type="match status" value="1"/>
</dbReference>
<dbReference type="Pfam" id="PF12698">
    <property type="entry name" value="ABC2_membrane_3"/>
    <property type="match status" value="1"/>
</dbReference>
<feature type="transmembrane region" description="Helical" evidence="8">
    <location>
        <begin position="157"/>
        <end position="176"/>
    </location>
</feature>
<feature type="non-terminal residue" evidence="10">
    <location>
        <position position="1"/>
    </location>
</feature>
<keyword evidence="7 8" id="KW-0472">Membrane</keyword>
<comment type="caution">
    <text evidence="10">The sequence shown here is derived from an EMBL/GenBank/DDBJ whole genome shotgun (WGS) entry which is preliminary data.</text>
</comment>
<feature type="transmembrane region" description="Helical" evidence="8">
    <location>
        <begin position="188"/>
        <end position="208"/>
    </location>
</feature>
<evidence type="ECO:0000256" key="3">
    <source>
        <dbReference type="ARBA" id="ARBA00022448"/>
    </source>
</evidence>
<evidence type="ECO:0000256" key="5">
    <source>
        <dbReference type="ARBA" id="ARBA00022692"/>
    </source>
</evidence>
<evidence type="ECO:0000256" key="8">
    <source>
        <dbReference type="SAM" id="Phobius"/>
    </source>
</evidence>
<feature type="transmembrane region" description="Helical" evidence="8">
    <location>
        <begin position="75"/>
        <end position="96"/>
    </location>
</feature>
<feature type="domain" description="ABC transmembrane type-2" evidence="9">
    <location>
        <begin position="30"/>
        <end position="268"/>
    </location>
</feature>
<evidence type="ECO:0000256" key="1">
    <source>
        <dbReference type="ARBA" id="ARBA00004651"/>
    </source>
</evidence>
<comment type="subcellular location">
    <subcellularLocation>
        <location evidence="1">Cell membrane</location>
        <topology evidence="1">Multi-pass membrane protein</topology>
    </subcellularLocation>
</comment>
<feature type="transmembrane region" description="Helical" evidence="8">
    <location>
        <begin position="126"/>
        <end position="151"/>
    </location>
</feature>
<evidence type="ECO:0000256" key="4">
    <source>
        <dbReference type="ARBA" id="ARBA00022475"/>
    </source>
</evidence>
<evidence type="ECO:0000256" key="6">
    <source>
        <dbReference type="ARBA" id="ARBA00022989"/>
    </source>
</evidence>
<dbReference type="EMBL" id="JADEXF010000505">
    <property type="protein sequence ID" value="MBE9106325.1"/>
    <property type="molecule type" value="Genomic_DNA"/>
</dbReference>
<dbReference type="PANTHER" id="PTHR30294">
    <property type="entry name" value="MEMBRANE COMPONENT OF ABC TRANSPORTER YHHJ-RELATED"/>
    <property type="match status" value="1"/>
</dbReference>
<keyword evidence="6 8" id="KW-1133">Transmembrane helix</keyword>
<keyword evidence="5 8" id="KW-0812">Transmembrane</keyword>